<protein>
    <recommendedName>
        <fullName evidence="11">G-protein coupled receptors family 1 profile domain-containing protein</fullName>
    </recommendedName>
</protein>
<keyword evidence="8" id="KW-0479">Metal-binding</keyword>
<feature type="transmembrane region" description="Helical" evidence="10">
    <location>
        <begin position="80"/>
        <end position="99"/>
    </location>
</feature>
<dbReference type="InterPro" id="IPR017452">
    <property type="entry name" value="GPCR_Rhodpsn_7TM"/>
</dbReference>
<dbReference type="CDD" id="cd00637">
    <property type="entry name" value="7tm_classA_rhodopsin-like"/>
    <property type="match status" value="1"/>
</dbReference>
<organism evidence="12 13">
    <name type="scientific">Adineta ricciae</name>
    <name type="common">Rotifer</name>
    <dbReference type="NCBI Taxonomy" id="249248"/>
    <lineage>
        <taxon>Eukaryota</taxon>
        <taxon>Metazoa</taxon>
        <taxon>Spiralia</taxon>
        <taxon>Gnathifera</taxon>
        <taxon>Rotifera</taxon>
        <taxon>Eurotatoria</taxon>
        <taxon>Bdelloidea</taxon>
        <taxon>Adinetida</taxon>
        <taxon>Adinetidae</taxon>
        <taxon>Adineta</taxon>
    </lineage>
</organism>
<feature type="compositionally biased region" description="Polar residues" evidence="9">
    <location>
        <begin position="739"/>
        <end position="749"/>
    </location>
</feature>
<dbReference type="SMART" id="SM00178">
    <property type="entry name" value="SAR"/>
    <property type="match status" value="1"/>
</dbReference>
<dbReference type="PANTHER" id="PTHR46090:SF2">
    <property type="entry name" value="ADP-RIBOSYLATION FACTOR-LIKE PROTEIN 13B"/>
    <property type="match status" value="1"/>
</dbReference>
<dbReference type="GO" id="GO:0005525">
    <property type="term" value="F:GTP binding"/>
    <property type="evidence" value="ECO:0007669"/>
    <property type="project" value="UniProtKB-KW"/>
</dbReference>
<evidence type="ECO:0000256" key="10">
    <source>
        <dbReference type="SAM" id="Phobius"/>
    </source>
</evidence>
<evidence type="ECO:0000256" key="5">
    <source>
        <dbReference type="ARBA" id="ARBA00023134"/>
    </source>
</evidence>
<name>A0A814KPX2_ADIRI</name>
<feature type="transmembrane region" description="Helical" evidence="10">
    <location>
        <begin position="40"/>
        <end position="60"/>
    </location>
</feature>
<dbReference type="PROSITE" id="PS50262">
    <property type="entry name" value="G_PROTEIN_RECEP_F1_2"/>
    <property type="match status" value="1"/>
</dbReference>
<comment type="subcellular location">
    <subcellularLocation>
        <location evidence="1">Membrane</location>
    </subcellularLocation>
</comment>
<dbReference type="SUPFAM" id="SSF52540">
    <property type="entry name" value="P-loop containing nucleoside triphosphate hydrolases"/>
    <property type="match status" value="1"/>
</dbReference>
<dbReference type="InterPro" id="IPR027417">
    <property type="entry name" value="P-loop_NTPase"/>
</dbReference>
<feature type="binding site" evidence="7">
    <location>
        <begin position="274"/>
        <end position="281"/>
    </location>
    <ligand>
        <name>GTP</name>
        <dbReference type="ChEBI" id="CHEBI:37565"/>
    </ligand>
</feature>
<dbReference type="Gene3D" id="3.40.50.300">
    <property type="entry name" value="P-loop containing nucleotide triphosphate hydrolases"/>
    <property type="match status" value="1"/>
</dbReference>
<gene>
    <name evidence="12" type="ORF">XAT740_LOCUS15913</name>
</gene>
<comment type="caution">
    <text evidence="12">The sequence shown here is derived from an EMBL/GenBank/DDBJ whole genome shotgun (WGS) entry which is preliminary data.</text>
</comment>
<feature type="compositionally biased region" description="Low complexity" evidence="9">
    <location>
        <begin position="771"/>
        <end position="800"/>
    </location>
</feature>
<dbReference type="InterPro" id="IPR051995">
    <property type="entry name" value="Ciliary_GTPase"/>
</dbReference>
<dbReference type="PANTHER" id="PTHR46090">
    <property type="entry name" value="ADP-RIBOSYLATION FACTOR-LIKE PROTEIN 13B"/>
    <property type="match status" value="1"/>
</dbReference>
<evidence type="ECO:0000256" key="3">
    <source>
        <dbReference type="ARBA" id="ARBA00022741"/>
    </source>
</evidence>
<feature type="compositionally biased region" description="Low complexity" evidence="9">
    <location>
        <begin position="638"/>
        <end position="655"/>
    </location>
</feature>
<feature type="compositionally biased region" description="Polar residues" evidence="9">
    <location>
        <begin position="656"/>
        <end position="675"/>
    </location>
</feature>
<keyword evidence="3 7" id="KW-0547">Nucleotide-binding</keyword>
<feature type="binding site" evidence="8">
    <location>
        <position position="281"/>
    </location>
    <ligand>
        <name>Mg(2+)</name>
        <dbReference type="ChEBI" id="CHEBI:18420"/>
    </ligand>
</feature>
<evidence type="ECO:0000313" key="13">
    <source>
        <dbReference type="Proteomes" id="UP000663828"/>
    </source>
</evidence>
<dbReference type="PROSITE" id="PS51417">
    <property type="entry name" value="ARF"/>
    <property type="match status" value="1"/>
</dbReference>
<evidence type="ECO:0000256" key="2">
    <source>
        <dbReference type="ARBA" id="ARBA00022692"/>
    </source>
</evidence>
<proteinExistence type="predicted"/>
<feature type="compositionally biased region" description="Low complexity" evidence="9">
    <location>
        <begin position="704"/>
        <end position="715"/>
    </location>
</feature>
<dbReference type="InterPro" id="IPR006689">
    <property type="entry name" value="Small_GTPase_ARF/SAR"/>
</dbReference>
<keyword evidence="13" id="KW-1185">Reference proteome</keyword>
<dbReference type="EMBL" id="CAJNOR010000999">
    <property type="protein sequence ID" value="CAF1053764.1"/>
    <property type="molecule type" value="Genomic_DNA"/>
</dbReference>
<feature type="domain" description="G-protein coupled receptors family 1 profile" evidence="11">
    <location>
        <begin position="22"/>
        <end position="266"/>
    </location>
</feature>
<accession>A0A814KPX2</accession>
<feature type="transmembrane region" description="Helical" evidence="10">
    <location>
        <begin position="120"/>
        <end position="141"/>
    </location>
</feature>
<evidence type="ECO:0000256" key="7">
    <source>
        <dbReference type="PIRSR" id="PIRSR606689-1"/>
    </source>
</evidence>
<evidence type="ECO:0000259" key="11">
    <source>
        <dbReference type="PROSITE" id="PS50262"/>
    </source>
</evidence>
<feature type="binding site" evidence="7">
    <location>
        <begin position="390"/>
        <end position="393"/>
    </location>
    <ligand>
        <name>GTP</name>
        <dbReference type="ChEBI" id="CHEBI:37565"/>
    </ligand>
</feature>
<keyword evidence="8" id="KW-0460">Magnesium</keyword>
<feature type="compositionally biased region" description="Polar residues" evidence="9">
    <location>
        <begin position="628"/>
        <end position="637"/>
    </location>
</feature>
<dbReference type="Gene3D" id="1.20.1070.10">
    <property type="entry name" value="Rhodopsin 7-helix transmembrane proteins"/>
    <property type="match status" value="1"/>
</dbReference>
<feature type="compositionally biased region" description="Polar residues" evidence="9">
    <location>
        <begin position="467"/>
        <end position="491"/>
    </location>
</feature>
<dbReference type="AlphaFoldDB" id="A0A814KPX2"/>
<sequence>MDEGVIILTSLQIIIFGIEAILGLIYFFTILFVRRFRVSYNIFTANICLACMVCATYFAVFIGMEQFDFRHLYVEESCLMLIYFFMVCPLQVPLAFTIFSLHRYCTVVHHTRRFFHSQRWLIVCILSQWLAGFIIPTPYLFRKEEHCRFQMWMLVYNLVMIVIVPSVISLAFSVRLFTYAQSLSRQIQPQYLTGSTVANSWKVFNVRRRDLKLLRRMTHMFCIFIGSWSPIYLTLIINRFIDMSPYVIPVLMFIAELALLVDIIKINIVIGVFGLDDAGKTSIIRAIDGDPTENVPPTSSSKTVLIMNPLNETTNRTDKTKPKQRIQLIDVSGDKRYREQSWSQFYDKIHGFIFVFDASEKRRFRENQDILADLLEHDQLEKKPFLIFANKQDQRGAINNEYDLKRKLNIERVQAKYKLELCTALPQDDDNNVDESIQQGFTWLIQSITNSFTELNARVTKTKNKPLSHSLTNGNGMNKGTDSHTKITSQKLPDINMNKSKSKAYSDDENEDRPLSNGLLKKKKTLGTSNNNQSSQQKSRDNELKAFRSTYESFPEDTPWSMSTSVLKSSRSDDILSRFNTRTSLANDPKRRDVSPLVRDLKPYTNGSSSYKRDNYSDDDEYNNNYSQKSKTTNRPKSSTGIYDDDYYSSSKTTSHIPNRNDYSTANSQYRPKSSGNDDYHYTSTKPTAISRYGGDDDNDDDYYSSLKSKYNNGNRSFPPSKPVSQSKFEDDDDDEYYPSSSIKATGRSTYDDGDDDDDAHPNAPRITNHSSSYNNYNGYRSRLGNESFFTSNNGSNSPNRSRKNNYYDY</sequence>
<dbReference type="GO" id="GO:0046872">
    <property type="term" value="F:metal ion binding"/>
    <property type="evidence" value="ECO:0007669"/>
    <property type="project" value="UniProtKB-KW"/>
</dbReference>
<dbReference type="Pfam" id="PF00025">
    <property type="entry name" value="Arf"/>
    <property type="match status" value="1"/>
</dbReference>
<feature type="transmembrane region" description="Helical" evidence="10">
    <location>
        <begin position="217"/>
        <end position="241"/>
    </location>
</feature>
<keyword evidence="4 10" id="KW-1133">Transmembrane helix</keyword>
<evidence type="ECO:0000256" key="6">
    <source>
        <dbReference type="ARBA" id="ARBA00023136"/>
    </source>
</evidence>
<dbReference type="GO" id="GO:0016020">
    <property type="term" value="C:membrane"/>
    <property type="evidence" value="ECO:0007669"/>
    <property type="project" value="UniProtKB-SubCell"/>
</dbReference>
<feature type="compositionally biased region" description="Low complexity" evidence="9">
    <location>
        <begin position="526"/>
        <end position="537"/>
    </location>
</feature>
<feature type="region of interest" description="Disordered" evidence="9">
    <location>
        <begin position="583"/>
        <end position="810"/>
    </location>
</feature>
<dbReference type="PROSITE" id="PS51419">
    <property type="entry name" value="RAB"/>
    <property type="match status" value="1"/>
</dbReference>
<feature type="binding site" evidence="7">
    <location>
        <position position="333"/>
    </location>
    <ligand>
        <name>GTP</name>
        <dbReference type="ChEBI" id="CHEBI:37565"/>
    </ligand>
</feature>
<feature type="compositionally biased region" description="Basic and acidic residues" evidence="9">
    <location>
        <begin position="588"/>
        <end position="602"/>
    </location>
</feature>
<dbReference type="SUPFAM" id="SSF81321">
    <property type="entry name" value="Family A G protein-coupled receptor-like"/>
    <property type="match status" value="1"/>
</dbReference>
<evidence type="ECO:0000256" key="4">
    <source>
        <dbReference type="ARBA" id="ARBA00022989"/>
    </source>
</evidence>
<evidence type="ECO:0000256" key="9">
    <source>
        <dbReference type="SAM" id="MobiDB-lite"/>
    </source>
</evidence>
<keyword evidence="5 7" id="KW-0342">GTP-binding</keyword>
<feature type="transmembrane region" description="Helical" evidence="10">
    <location>
        <begin position="153"/>
        <end position="177"/>
    </location>
</feature>
<keyword evidence="6 10" id="KW-0472">Membrane</keyword>
<evidence type="ECO:0000256" key="8">
    <source>
        <dbReference type="PIRSR" id="PIRSR606689-2"/>
    </source>
</evidence>
<feature type="transmembrane region" description="Helical" evidence="10">
    <location>
        <begin position="6"/>
        <end position="33"/>
    </location>
</feature>
<dbReference type="Proteomes" id="UP000663828">
    <property type="component" value="Unassembled WGS sequence"/>
</dbReference>
<reference evidence="12" key="1">
    <citation type="submission" date="2021-02" db="EMBL/GenBank/DDBJ databases">
        <authorList>
            <person name="Nowell W R."/>
        </authorList>
    </citation>
    <scope>NUCLEOTIDE SEQUENCE</scope>
</reference>
<evidence type="ECO:0000256" key="1">
    <source>
        <dbReference type="ARBA" id="ARBA00004370"/>
    </source>
</evidence>
<dbReference type="SMART" id="SM00177">
    <property type="entry name" value="ARF"/>
    <property type="match status" value="1"/>
</dbReference>
<dbReference type="GO" id="GO:0003924">
    <property type="term" value="F:GTPase activity"/>
    <property type="evidence" value="ECO:0007669"/>
    <property type="project" value="InterPro"/>
</dbReference>
<feature type="region of interest" description="Disordered" evidence="9">
    <location>
        <begin position="463"/>
        <end position="543"/>
    </location>
</feature>
<feature type="binding site" evidence="8">
    <location>
        <position position="298"/>
    </location>
    <ligand>
        <name>Mg(2+)</name>
        <dbReference type="ChEBI" id="CHEBI:18420"/>
    </ligand>
</feature>
<evidence type="ECO:0000313" key="12">
    <source>
        <dbReference type="EMBL" id="CAF1053764.1"/>
    </source>
</evidence>
<keyword evidence="2 10" id="KW-0812">Transmembrane</keyword>